<evidence type="ECO:0000313" key="2">
    <source>
        <dbReference type="Proteomes" id="UP000050164"/>
    </source>
</evidence>
<dbReference type="Proteomes" id="UP000050164">
    <property type="component" value="Unassembled WGS sequence"/>
</dbReference>
<sequence>MTADCPSYSATKSLRDVSTSLGSAMTPKPARILATTRAIVVLPVPGGPVKIMCLLGWATFIPLAARTRAISVAAR</sequence>
<evidence type="ECO:0000313" key="1">
    <source>
        <dbReference type="EMBL" id="CKQ77167.1"/>
    </source>
</evidence>
<organism evidence="1 2">
    <name type="scientific">Mycobacterium tuberculosis</name>
    <dbReference type="NCBI Taxonomy" id="1773"/>
    <lineage>
        <taxon>Bacteria</taxon>
        <taxon>Bacillati</taxon>
        <taxon>Actinomycetota</taxon>
        <taxon>Actinomycetes</taxon>
        <taxon>Mycobacteriales</taxon>
        <taxon>Mycobacteriaceae</taxon>
        <taxon>Mycobacterium</taxon>
        <taxon>Mycobacterium tuberculosis complex</taxon>
    </lineage>
</organism>
<name>A0A654ZQ00_MYCTX</name>
<accession>A0A654ZQ00</accession>
<dbReference type="EMBL" id="CNFT01000012">
    <property type="protein sequence ID" value="CKQ77167.1"/>
    <property type="molecule type" value="Genomic_DNA"/>
</dbReference>
<protein>
    <submittedName>
        <fullName evidence="1">Uncharacterized protein</fullName>
    </submittedName>
</protein>
<proteinExistence type="predicted"/>
<dbReference type="AlphaFoldDB" id="A0A654ZQ00"/>
<gene>
    <name evidence="1" type="ORF">ERS027659_00100</name>
</gene>
<reference evidence="1 2" key="1">
    <citation type="submission" date="2015-03" db="EMBL/GenBank/DDBJ databases">
        <authorList>
            <consortium name="Pathogen Informatics"/>
        </authorList>
    </citation>
    <scope>NUCLEOTIDE SEQUENCE [LARGE SCALE GENOMIC DNA]</scope>
    <source>
        <strain evidence="1 2">Bir 185</strain>
    </source>
</reference>